<keyword evidence="3" id="KW-1185">Reference proteome</keyword>
<evidence type="ECO:0000259" key="1">
    <source>
        <dbReference type="Pfam" id="PF13006"/>
    </source>
</evidence>
<dbReference type="Pfam" id="PF13006">
    <property type="entry name" value="Nterm_IS4"/>
    <property type="match status" value="1"/>
</dbReference>
<dbReference type="InterPro" id="IPR024473">
    <property type="entry name" value="Transposases_IS4_N"/>
</dbReference>
<dbReference type="RefSeq" id="WP_388112563.1">
    <property type="nucleotide sequence ID" value="NZ_JBIAHM010000014.1"/>
</dbReference>
<organism evidence="2 3">
    <name type="scientific">Streptomyces hokutonensis</name>
    <dbReference type="NCBI Taxonomy" id="1306990"/>
    <lineage>
        <taxon>Bacteria</taxon>
        <taxon>Bacillati</taxon>
        <taxon>Actinomycetota</taxon>
        <taxon>Actinomycetes</taxon>
        <taxon>Kitasatosporales</taxon>
        <taxon>Streptomycetaceae</taxon>
        <taxon>Streptomyces</taxon>
    </lineage>
</organism>
<reference evidence="2 3" key="1">
    <citation type="submission" date="2024-10" db="EMBL/GenBank/DDBJ databases">
        <title>The Natural Products Discovery Center: Release of the First 8490 Sequenced Strains for Exploring Actinobacteria Biosynthetic Diversity.</title>
        <authorList>
            <person name="Kalkreuter E."/>
            <person name="Kautsar S.A."/>
            <person name="Yang D."/>
            <person name="Bader C.D."/>
            <person name="Teijaro C.N."/>
            <person name="Fluegel L."/>
            <person name="Davis C.M."/>
            <person name="Simpson J.R."/>
            <person name="Lauterbach L."/>
            <person name="Steele A.D."/>
            <person name="Gui C."/>
            <person name="Meng S."/>
            <person name="Li G."/>
            <person name="Viehrig K."/>
            <person name="Ye F."/>
            <person name="Su P."/>
            <person name="Kiefer A.F."/>
            <person name="Nichols A."/>
            <person name="Cepeda A.J."/>
            <person name="Yan W."/>
            <person name="Fan B."/>
            <person name="Jiang Y."/>
            <person name="Adhikari A."/>
            <person name="Zheng C.-J."/>
            <person name="Schuster L."/>
            <person name="Cowan T.M."/>
            <person name="Smanski M.J."/>
            <person name="Chevrette M.G."/>
            <person name="De Carvalho L.P.S."/>
            <person name="Shen B."/>
        </authorList>
    </citation>
    <scope>NUCLEOTIDE SEQUENCE [LARGE SCALE GENOMIC DNA]</scope>
    <source>
        <strain evidence="2 3">NPDC006488</strain>
    </source>
</reference>
<gene>
    <name evidence="2" type="ORF">ACFYNQ_34975</name>
</gene>
<dbReference type="EMBL" id="JBIAHM010000014">
    <property type="protein sequence ID" value="MFE9603754.1"/>
    <property type="molecule type" value="Genomic_DNA"/>
</dbReference>
<dbReference type="Proteomes" id="UP001601303">
    <property type="component" value="Unassembled WGS sequence"/>
</dbReference>
<evidence type="ECO:0000313" key="3">
    <source>
        <dbReference type="Proteomes" id="UP001601303"/>
    </source>
</evidence>
<sequence>MKSDPWDSSCRALFRSADQRKGLFTPGHLGELTQIVPFEMVDAALAETGAVQQRLSVCAPCGPARRRRG</sequence>
<proteinExistence type="predicted"/>
<feature type="domain" description="Transposase IS4 N-terminal" evidence="1">
    <location>
        <begin position="26"/>
        <end position="55"/>
    </location>
</feature>
<protein>
    <submittedName>
        <fullName evidence="2">Transposase domain-containing protein</fullName>
    </submittedName>
</protein>
<evidence type="ECO:0000313" key="2">
    <source>
        <dbReference type="EMBL" id="MFE9603754.1"/>
    </source>
</evidence>
<name>A0ABW6MCA5_9ACTN</name>
<comment type="caution">
    <text evidence="2">The sequence shown here is derived from an EMBL/GenBank/DDBJ whole genome shotgun (WGS) entry which is preliminary data.</text>
</comment>
<accession>A0ABW6MCA5</accession>